<keyword evidence="4" id="KW-0811">Translocation</keyword>
<organism evidence="14 15">
    <name type="scientific">Smittium mucronatum</name>
    <dbReference type="NCBI Taxonomy" id="133383"/>
    <lineage>
        <taxon>Eukaryota</taxon>
        <taxon>Fungi</taxon>
        <taxon>Fungi incertae sedis</taxon>
        <taxon>Zoopagomycota</taxon>
        <taxon>Kickxellomycotina</taxon>
        <taxon>Harpellomycetes</taxon>
        <taxon>Harpellales</taxon>
        <taxon>Legeriomycetaceae</taxon>
        <taxon>Smittium</taxon>
    </lineage>
</organism>
<evidence type="ECO:0000256" key="4">
    <source>
        <dbReference type="ARBA" id="ARBA00023010"/>
    </source>
</evidence>
<evidence type="ECO:0000256" key="10">
    <source>
        <dbReference type="RuleBase" id="RU367032"/>
    </source>
</evidence>
<dbReference type="GO" id="GO:0005102">
    <property type="term" value="F:signaling receptor binding"/>
    <property type="evidence" value="ECO:0007669"/>
    <property type="project" value="TreeGrafter"/>
</dbReference>
<evidence type="ECO:0000256" key="6">
    <source>
        <dbReference type="ARBA" id="ARBA00023140"/>
    </source>
</evidence>
<comment type="caution">
    <text evidence="14">The sequence shown here is derived from an EMBL/GenBank/DDBJ whole genome shotgun (WGS) entry which is preliminary data.</text>
</comment>
<evidence type="ECO:0000256" key="11">
    <source>
        <dbReference type="SAM" id="MobiDB-lite"/>
    </source>
</evidence>
<dbReference type="AlphaFoldDB" id="A0A1R0H3K8"/>
<evidence type="ECO:0000259" key="13">
    <source>
        <dbReference type="Pfam" id="PF04695"/>
    </source>
</evidence>
<dbReference type="OrthoDB" id="441517at2759"/>
<evidence type="ECO:0000256" key="3">
    <source>
        <dbReference type="ARBA" id="ARBA00022927"/>
    </source>
</evidence>
<sequence>MAAAEPREDVISSAVRFLSDPKVQSASLAKQVSFLETKGLTSVEIEDALKRAKLEVPQGLNSVQNQSNINQTGALVSAPKVALSQYQSYPTPPPRPRYDWKDFFIAAVVAGGLGYGLYELTVNFLIPYFTQSSRKLQESQEQFNSNLEKTDKSLTRISESISKTLTAVEASNEQVNSALTRIEKLFERLLDENLKNSNSLDERLSDLAKSVAKSATNDKKPSSSISDLQSELRSIKALILSRRVPPSTTSTPVTAPAVAATSTTATTPTVAATPPQPDVSPSNSTTFDSTSLISNNTGDASNESLALPIPADPSSAYLSKSMDTLSPDVPIEDSVSPKDPSPSSSRVSDFFKTSTDQTTDSSLPSSSTPSIPSWQLEQS</sequence>
<dbReference type="GO" id="GO:0016560">
    <property type="term" value="P:protein import into peroxisome matrix, docking"/>
    <property type="evidence" value="ECO:0007669"/>
    <property type="project" value="UniProtKB-UniRule"/>
</dbReference>
<keyword evidence="15" id="KW-1185">Reference proteome</keyword>
<feature type="region of interest" description="Disordered" evidence="11">
    <location>
        <begin position="243"/>
        <end position="379"/>
    </location>
</feature>
<dbReference type="PANTHER" id="PTHR23058:SF0">
    <property type="entry name" value="PEROXISOMAL MEMBRANE PROTEIN PEX14"/>
    <property type="match status" value="1"/>
</dbReference>
<accession>A0A1R0H3K8</accession>
<feature type="compositionally biased region" description="Low complexity" evidence="11">
    <location>
        <begin position="333"/>
        <end position="373"/>
    </location>
</feature>
<evidence type="ECO:0000313" key="15">
    <source>
        <dbReference type="Proteomes" id="UP000187455"/>
    </source>
</evidence>
<keyword evidence="6 10" id="KW-0576">Peroxisome</keyword>
<dbReference type="Gene3D" id="1.10.10.10">
    <property type="entry name" value="Winged helix-like DNA-binding domain superfamily/Winged helix DNA-binding domain"/>
    <property type="match status" value="1"/>
</dbReference>
<gene>
    <name evidence="14" type="ORF">AYI68_g2128</name>
</gene>
<evidence type="ECO:0000256" key="5">
    <source>
        <dbReference type="ARBA" id="ARBA00023136"/>
    </source>
</evidence>
<evidence type="ECO:0000313" key="14">
    <source>
        <dbReference type="EMBL" id="OLY83727.1"/>
    </source>
</evidence>
<comment type="similarity">
    <text evidence="1 10">Belongs to the peroxin-14 family.</text>
</comment>
<evidence type="ECO:0000256" key="8">
    <source>
        <dbReference type="ARBA" id="ARBA00029691"/>
    </source>
</evidence>
<evidence type="ECO:0000256" key="12">
    <source>
        <dbReference type="SAM" id="Phobius"/>
    </source>
</evidence>
<dbReference type="GO" id="GO:1990429">
    <property type="term" value="C:peroxisomal importomer complex"/>
    <property type="evidence" value="ECO:0007669"/>
    <property type="project" value="TreeGrafter"/>
</dbReference>
<dbReference type="STRING" id="133383.A0A1R0H3K8"/>
<evidence type="ECO:0000256" key="9">
    <source>
        <dbReference type="ARBA" id="ARBA00046271"/>
    </source>
</evidence>
<keyword evidence="2 10" id="KW-0813">Transport</keyword>
<dbReference type="InterPro" id="IPR006785">
    <property type="entry name" value="Pex14_N"/>
</dbReference>
<evidence type="ECO:0000256" key="2">
    <source>
        <dbReference type="ARBA" id="ARBA00022448"/>
    </source>
</evidence>
<feature type="domain" description="Peroxisome membrane anchor protein Pex14p N-terminal" evidence="13">
    <location>
        <begin position="7"/>
        <end position="51"/>
    </location>
</feature>
<name>A0A1R0H3K8_9FUNG</name>
<feature type="compositionally biased region" description="Low complexity" evidence="11">
    <location>
        <begin position="244"/>
        <end position="273"/>
    </location>
</feature>
<keyword evidence="12" id="KW-1133">Transmembrane helix</keyword>
<dbReference type="EMBL" id="LSSL01000775">
    <property type="protein sequence ID" value="OLY83727.1"/>
    <property type="molecule type" value="Genomic_DNA"/>
</dbReference>
<proteinExistence type="inferred from homology"/>
<protein>
    <recommendedName>
        <fullName evidence="7 10">Peroxisomal membrane protein PEX14</fullName>
    </recommendedName>
    <alternativeName>
        <fullName evidence="8 10">Peroxin-14</fullName>
    </alternativeName>
</protein>
<comment type="function">
    <text evidence="10">Component of the PEX13-PEX14 docking complex, a translocon channel that specifically mediates the import of peroxisomal cargo proteins bound to PEX5 receptor. The PEX13-PEX14 docking complex forms a large import pore which can be opened to a diameter of about 9 nm. Mechanistically, PEX5 receptor along with cargo proteins associates with the PEX14 subunit of the PEX13-PEX14 docking complex in the cytosol, leading to the insertion of the receptor into the organelle membrane with the concomitant translocation of the cargo into the peroxisome matrix.</text>
</comment>
<keyword evidence="12" id="KW-0812">Transmembrane</keyword>
<keyword evidence="5 10" id="KW-0472">Membrane</keyword>
<reference evidence="14 15" key="1">
    <citation type="journal article" date="2016" name="Mol. Biol. Evol.">
        <title>Genome-Wide Survey of Gut Fungi (Harpellales) Reveals the First Horizontally Transferred Ubiquitin Gene from a Mosquito Host.</title>
        <authorList>
            <person name="Wang Y."/>
            <person name="White M.M."/>
            <person name="Kvist S."/>
            <person name="Moncalvo J.M."/>
        </authorList>
    </citation>
    <scope>NUCLEOTIDE SEQUENCE [LARGE SCALE GENOMIC DNA]</scope>
    <source>
        <strain evidence="14 15">ALG-7-W6</strain>
    </source>
</reference>
<dbReference type="InterPro" id="IPR036388">
    <property type="entry name" value="WH-like_DNA-bd_sf"/>
</dbReference>
<dbReference type="Pfam" id="PF04695">
    <property type="entry name" value="Pex14_N"/>
    <property type="match status" value="1"/>
</dbReference>
<evidence type="ECO:0000256" key="1">
    <source>
        <dbReference type="ARBA" id="ARBA00005443"/>
    </source>
</evidence>
<feature type="compositionally biased region" description="Polar residues" evidence="11">
    <location>
        <begin position="279"/>
        <end position="304"/>
    </location>
</feature>
<dbReference type="Proteomes" id="UP000187455">
    <property type="component" value="Unassembled WGS sequence"/>
</dbReference>
<comment type="subcellular location">
    <subcellularLocation>
        <location evidence="9 10">Peroxisome membrane</location>
    </subcellularLocation>
</comment>
<keyword evidence="3 10" id="KW-0653">Protein transport</keyword>
<dbReference type="GO" id="GO:0005778">
    <property type="term" value="C:peroxisomal membrane"/>
    <property type="evidence" value="ECO:0007669"/>
    <property type="project" value="UniProtKB-SubCell"/>
</dbReference>
<evidence type="ECO:0000256" key="7">
    <source>
        <dbReference type="ARBA" id="ARBA00029502"/>
    </source>
</evidence>
<dbReference type="InterPro" id="IPR025655">
    <property type="entry name" value="PEX14"/>
</dbReference>
<feature type="transmembrane region" description="Helical" evidence="12">
    <location>
        <begin position="103"/>
        <end position="126"/>
    </location>
</feature>
<dbReference type="PANTHER" id="PTHR23058">
    <property type="entry name" value="PEROXISOMAL MEMBRANE PROTEIN PEX14"/>
    <property type="match status" value="1"/>
</dbReference>